<evidence type="ECO:0000256" key="5">
    <source>
        <dbReference type="ARBA" id="ARBA00023125"/>
    </source>
</evidence>
<dbReference type="GO" id="GO:0030182">
    <property type="term" value="P:neuron differentiation"/>
    <property type="evidence" value="ECO:0007669"/>
    <property type="project" value="TreeGrafter"/>
</dbReference>
<name>A0A3S5BE22_9PLAT</name>
<dbReference type="GO" id="GO:0005634">
    <property type="term" value="C:nucleus"/>
    <property type="evidence" value="ECO:0007669"/>
    <property type="project" value="UniProtKB-SubCell"/>
</dbReference>
<proteinExistence type="predicted"/>
<dbReference type="SMART" id="SM00132">
    <property type="entry name" value="LIM"/>
    <property type="match status" value="1"/>
</dbReference>
<dbReference type="InterPro" id="IPR001781">
    <property type="entry name" value="Znf_LIM"/>
</dbReference>
<evidence type="ECO:0000313" key="11">
    <source>
        <dbReference type="EMBL" id="VEL20895.1"/>
    </source>
</evidence>
<dbReference type="Gene3D" id="2.10.110.10">
    <property type="entry name" value="Cysteine Rich Protein"/>
    <property type="match status" value="1"/>
</dbReference>
<sequence>MLASLSVTRAELPSSRLDMAAALTADSPALFSAAFVCLGRSTGTSGGHGSSSSSSSSSSSNSSSNSSCSSSLLSSPAGSNELAAPCALFSSQTNCGVWPFPPALGRPDTGGMATVEMRAGPVVGLSGLLRQTASIAAAAADTAAPVPAPATSTAAAASSAGGGITTSNNVHSLSSRLSNASVLPPGNELALCYADYAPLGAAGAVCFGGLPMLTTTTTSSTTPAGLLLVCAGCRSVICDQFYESVAGQAWHPGCLRCAGCGGRLQGRCYARSGQLFCREDFVR</sequence>
<keyword evidence="2 8" id="KW-0479">Metal-binding</keyword>
<feature type="region of interest" description="Disordered" evidence="9">
    <location>
        <begin position="44"/>
        <end position="65"/>
    </location>
</feature>
<comment type="subcellular location">
    <subcellularLocation>
        <location evidence="1">Nucleus</location>
    </subcellularLocation>
</comment>
<evidence type="ECO:0000256" key="2">
    <source>
        <dbReference type="ARBA" id="ARBA00022723"/>
    </source>
</evidence>
<dbReference type="OrthoDB" id="10068367at2759"/>
<evidence type="ECO:0000256" key="7">
    <source>
        <dbReference type="ARBA" id="ARBA00023242"/>
    </source>
</evidence>
<feature type="domain" description="LIM zinc-binding" evidence="10">
    <location>
        <begin position="228"/>
        <end position="283"/>
    </location>
</feature>
<dbReference type="PROSITE" id="PS00478">
    <property type="entry name" value="LIM_DOMAIN_1"/>
    <property type="match status" value="1"/>
</dbReference>
<evidence type="ECO:0000256" key="4">
    <source>
        <dbReference type="ARBA" id="ARBA00023038"/>
    </source>
</evidence>
<keyword evidence="12" id="KW-1185">Reference proteome</keyword>
<gene>
    <name evidence="11" type="ORF">PXEA_LOCUS14335</name>
</gene>
<dbReference type="GO" id="GO:0000981">
    <property type="term" value="F:DNA-binding transcription factor activity, RNA polymerase II-specific"/>
    <property type="evidence" value="ECO:0007669"/>
    <property type="project" value="TreeGrafter"/>
</dbReference>
<keyword evidence="5" id="KW-0238">DNA-binding</keyword>
<keyword evidence="6" id="KW-0371">Homeobox</keyword>
<evidence type="ECO:0000313" key="12">
    <source>
        <dbReference type="Proteomes" id="UP000784294"/>
    </source>
</evidence>
<accession>A0A3S5BE22</accession>
<evidence type="ECO:0000259" key="10">
    <source>
        <dbReference type="PROSITE" id="PS50023"/>
    </source>
</evidence>
<evidence type="ECO:0000256" key="1">
    <source>
        <dbReference type="ARBA" id="ARBA00004123"/>
    </source>
</evidence>
<comment type="caution">
    <text evidence="11">The sequence shown here is derived from an EMBL/GenBank/DDBJ whole genome shotgun (WGS) entry which is preliminary data.</text>
</comment>
<dbReference type="PANTHER" id="PTHR24208:SF166">
    <property type="entry name" value="LIM HOMEOBOX TRANSCRIPTION FACTOR 1 ALPHA, ISOFORM B"/>
    <property type="match status" value="1"/>
</dbReference>
<protein>
    <recommendedName>
        <fullName evidence="10">LIM zinc-binding domain-containing protein</fullName>
    </recommendedName>
</protein>
<dbReference type="InterPro" id="IPR050453">
    <property type="entry name" value="LIM_Homeobox_TF"/>
</dbReference>
<dbReference type="Pfam" id="PF00412">
    <property type="entry name" value="LIM"/>
    <property type="match status" value="1"/>
</dbReference>
<reference evidence="11" key="1">
    <citation type="submission" date="2018-11" db="EMBL/GenBank/DDBJ databases">
        <authorList>
            <consortium name="Pathogen Informatics"/>
        </authorList>
    </citation>
    <scope>NUCLEOTIDE SEQUENCE</scope>
</reference>
<dbReference type="EMBL" id="CAAALY010048491">
    <property type="protein sequence ID" value="VEL20895.1"/>
    <property type="molecule type" value="Genomic_DNA"/>
</dbReference>
<dbReference type="PANTHER" id="PTHR24208">
    <property type="entry name" value="LIM/HOMEOBOX PROTEIN LHX"/>
    <property type="match status" value="1"/>
</dbReference>
<dbReference type="Proteomes" id="UP000784294">
    <property type="component" value="Unassembled WGS sequence"/>
</dbReference>
<dbReference type="AlphaFoldDB" id="A0A3S5BE22"/>
<evidence type="ECO:0000256" key="3">
    <source>
        <dbReference type="ARBA" id="ARBA00022833"/>
    </source>
</evidence>
<dbReference type="GO" id="GO:0000977">
    <property type="term" value="F:RNA polymerase II transcription regulatory region sequence-specific DNA binding"/>
    <property type="evidence" value="ECO:0007669"/>
    <property type="project" value="TreeGrafter"/>
</dbReference>
<dbReference type="SUPFAM" id="SSF57716">
    <property type="entry name" value="Glucocorticoid receptor-like (DNA-binding domain)"/>
    <property type="match status" value="1"/>
</dbReference>
<evidence type="ECO:0000256" key="6">
    <source>
        <dbReference type="ARBA" id="ARBA00023155"/>
    </source>
</evidence>
<feature type="compositionally biased region" description="Low complexity" evidence="9">
    <location>
        <begin position="50"/>
        <end position="65"/>
    </location>
</feature>
<evidence type="ECO:0000256" key="9">
    <source>
        <dbReference type="SAM" id="MobiDB-lite"/>
    </source>
</evidence>
<evidence type="ECO:0000256" key="8">
    <source>
        <dbReference type="PROSITE-ProRule" id="PRU00125"/>
    </source>
</evidence>
<dbReference type="GO" id="GO:0046872">
    <property type="term" value="F:metal ion binding"/>
    <property type="evidence" value="ECO:0007669"/>
    <property type="project" value="UniProtKB-KW"/>
</dbReference>
<keyword evidence="4 8" id="KW-0440">LIM domain</keyword>
<dbReference type="PROSITE" id="PS50023">
    <property type="entry name" value="LIM_DOMAIN_2"/>
    <property type="match status" value="1"/>
</dbReference>
<organism evidence="11 12">
    <name type="scientific">Protopolystoma xenopodis</name>
    <dbReference type="NCBI Taxonomy" id="117903"/>
    <lineage>
        <taxon>Eukaryota</taxon>
        <taxon>Metazoa</taxon>
        <taxon>Spiralia</taxon>
        <taxon>Lophotrochozoa</taxon>
        <taxon>Platyhelminthes</taxon>
        <taxon>Monogenea</taxon>
        <taxon>Polyopisthocotylea</taxon>
        <taxon>Polystomatidea</taxon>
        <taxon>Polystomatidae</taxon>
        <taxon>Protopolystoma</taxon>
    </lineage>
</organism>
<keyword evidence="3 8" id="KW-0862">Zinc</keyword>
<keyword evidence="7" id="KW-0539">Nucleus</keyword>